<dbReference type="GO" id="GO:0005886">
    <property type="term" value="C:plasma membrane"/>
    <property type="evidence" value="ECO:0007669"/>
    <property type="project" value="TreeGrafter"/>
</dbReference>
<organism evidence="4 5">
    <name type="scientific">Paracoccus contaminans</name>
    <dbReference type="NCBI Taxonomy" id="1945662"/>
    <lineage>
        <taxon>Bacteria</taxon>
        <taxon>Pseudomonadati</taxon>
        <taxon>Pseudomonadota</taxon>
        <taxon>Alphaproteobacteria</taxon>
        <taxon>Rhodobacterales</taxon>
        <taxon>Paracoccaceae</taxon>
        <taxon>Paracoccus</taxon>
    </lineage>
</organism>
<dbReference type="Pfam" id="PF01312">
    <property type="entry name" value="Bac_export_2"/>
    <property type="match status" value="1"/>
</dbReference>
<evidence type="ECO:0000256" key="2">
    <source>
        <dbReference type="SAM" id="MobiDB-lite"/>
    </source>
</evidence>
<keyword evidence="5" id="KW-1185">Reference proteome</keyword>
<dbReference type="OrthoDB" id="9807950at2"/>
<dbReference type="GO" id="GO:0009306">
    <property type="term" value="P:protein secretion"/>
    <property type="evidence" value="ECO:0007669"/>
    <property type="project" value="InterPro"/>
</dbReference>
<evidence type="ECO:0000256" key="1">
    <source>
        <dbReference type="ARBA" id="ARBA00010690"/>
    </source>
</evidence>
<keyword evidence="3" id="KW-0812">Transmembrane</keyword>
<dbReference type="Proteomes" id="UP000193017">
    <property type="component" value="Chromosome"/>
</dbReference>
<proteinExistence type="inferred from homology"/>
<dbReference type="PRINTS" id="PR00950">
    <property type="entry name" value="TYPE3IMSPROT"/>
</dbReference>
<feature type="transmembrane region" description="Helical" evidence="3">
    <location>
        <begin position="143"/>
        <end position="162"/>
    </location>
</feature>
<feature type="transmembrane region" description="Helical" evidence="3">
    <location>
        <begin position="84"/>
        <end position="107"/>
    </location>
</feature>
<evidence type="ECO:0000256" key="3">
    <source>
        <dbReference type="SAM" id="Phobius"/>
    </source>
</evidence>
<dbReference type="STRING" id="1945662.B0A89_13220"/>
<dbReference type="InterPro" id="IPR029025">
    <property type="entry name" value="T3SS_substrate_exporter_C"/>
</dbReference>
<feature type="region of interest" description="Disordered" evidence="2">
    <location>
        <begin position="1"/>
        <end position="23"/>
    </location>
</feature>
<dbReference type="Gene3D" id="3.40.1690.10">
    <property type="entry name" value="secretion proteins EscU"/>
    <property type="match status" value="1"/>
</dbReference>
<dbReference type="EMBL" id="CP020612">
    <property type="protein sequence ID" value="ARJ70455.1"/>
    <property type="molecule type" value="Genomic_DNA"/>
</dbReference>
<keyword evidence="3" id="KW-0472">Membrane</keyword>
<keyword evidence="3" id="KW-1133">Transmembrane helix</keyword>
<comment type="similarity">
    <text evidence="1">Belongs to the type III secretion exporter family.</text>
</comment>
<protein>
    <recommendedName>
        <fullName evidence="6">Translocation protein in type III secretion system, RhcU</fullName>
    </recommendedName>
</protein>
<evidence type="ECO:0008006" key="6">
    <source>
        <dbReference type="Google" id="ProtNLM"/>
    </source>
</evidence>
<evidence type="ECO:0000313" key="5">
    <source>
        <dbReference type="Proteomes" id="UP000193017"/>
    </source>
</evidence>
<dbReference type="AlphaFoldDB" id="A0A1W6D063"/>
<gene>
    <name evidence="4" type="ORF">B0A89_13220</name>
</gene>
<feature type="transmembrane region" description="Helical" evidence="3">
    <location>
        <begin position="186"/>
        <end position="208"/>
    </location>
</feature>
<dbReference type="KEGG" id="pcon:B0A89_13220"/>
<dbReference type="PANTHER" id="PTHR30531:SF12">
    <property type="entry name" value="FLAGELLAR BIOSYNTHETIC PROTEIN FLHB"/>
    <property type="match status" value="1"/>
</dbReference>
<reference evidence="4 5" key="1">
    <citation type="submission" date="2017-03" db="EMBL/GenBank/DDBJ databases">
        <title>Genome sequence of Paracoccus contaminans isolated from a water microcosm.</title>
        <authorList>
            <person name="Aurass P."/>
            <person name="Karste S."/>
            <person name="Trost E."/>
            <person name="Glaeser S.P."/>
            <person name="Kaempfer P."/>
            <person name="Flieger A."/>
        </authorList>
    </citation>
    <scope>NUCLEOTIDE SEQUENCE [LARGE SCALE GENOMIC DNA]</scope>
    <source>
        <strain evidence="5">RKI 16-01929T\LMG 29738T\CCM 8701T\CIP 111112T</strain>
    </source>
</reference>
<name>A0A1W6D063_9RHOB</name>
<accession>A0A1W6D063</accession>
<dbReference type="PANTHER" id="PTHR30531">
    <property type="entry name" value="FLAGELLAR BIOSYNTHETIC PROTEIN FLHB"/>
    <property type="match status" value="1"/>
</dbReference>
<dbReference type="RefSeq" id="WP_085378512.1">
    <property type="nucleotide sequence ID" value="NZ_CP020612.1"/>
</dbReference>
<dbReference type="SUPFAM" id="SSF160544">
    <property type="entry name" value="EscU C-terminal domain-like"/>
    <property type="match status" value="1"/>
</dbReference>
<evidence type="ECO:0000313" key="4">
    <source>
        <dbReference type="EMBL" id="ARJ70455.1"/>
    </source>
</evidence>
<sequence>MSGESEEKTLPPTRHKLNKAREKGQVVTSRETLSSVSSLAVLLYLFARREAIWRDMKTLFLLEPAPGLTLMQDLHERARVAMDLATGIVAPIIALVIALAVLGGVAISGGPVFSMTPITPDFSRLNPASGFGKLFGRSAWMRLLMHLIRVGAIAALLVVMLWDQLGALVPMPPCGLPCMGQAADSILGPLLVGLTAILVVAGLLDYLVQRGDFIRQQRMSITEMKREYKDQDGNPQIKGALRQNQRDLVQNPTGLSQATLILRDGTRQMVALRYVRDEMPAPLVVARARGAAAGRAVQQAIRTRPGLVVVEDAAAVAALSGVAVGDWVSTDEQVAAVVPHLR</sequence>
<dbReference type="InterPro" id="IPR006135">
    <property type="entry name" value="T3SS_substrate_exporter"/>
</dbReference>